<dbReference type="InterPro" id="IPR011009">
    <property type="entry name" value="Kinase-like_dom_sf"/>
</dbReference>
<evidence type="ECO:0008006" key="3">
    <source>
        <dbReference type="Google" id="ProtNLM"/>
    </source>
</evidence>
<protein>
    <recommendedName>
        <fullName evidence="3">Aminoglycoside phosphotransferase domain-containing protein</fullName>
    </recommendedName>
</protein>
<gene>
    <name evidence="1" type="ORF">PSALAMII_LOCUS3701</name>
</gene>
<dbReference type="SUPFAM" id="SSF56112">
    <property type="entry name" value="Protein kinase-like (PK-like)"/>
    <property type="match status" value="1"/>
</dbReference>
<dbReference type="EMBL" id="CAJVPG010000133">
    <property type="protein sequence ID" value="CAG8360107.1"/>
    <property type="molecule type" value="Genomic_DNA"/>
</dbReference>
<dbReference type="Proteomes" id="UP001152649">
    <property type="component" value="Unassembled WGS sequence"/>
</dbReference>
<comment type="caution">
    <text evidence="1">The sequence shown here is derived from an EMBL/GenBank/DDBJ whole genome shotgun (WGS) entry which is preliminary data.</text>
</comment>
<proteinExistence type="predicted"/>
<sequence>MKAKLRECSSSSSIPVPQVFAYEFHLNNSAIAAFILKDFQELFPSSVAIDALGGYQVYRGVIPKEHQTKFYDSVAKCYVFFSVQAYIYADSFPEWYKKTIIHMMQRNSIPAERIVSIIESFPLQMKAIANWLSLCKERLFLLFHDDFLHSKIMVYEKDFVVTGFIDWEGVYTAL</sequence>
<dbReference type="AlphaFoldDB" id="A0A9W4NCL2"/>
<keyword evidence="2" id="KW-1185">Reference proteome</keyword>
<accession>A0A9W4NCL2</accession>
<organism evidence="1 2">
    <name type="scientific">Penicillium salamii</name>
    <dbReference type="NCBI Taxonomy" id="1612424"/>
    <lineage>
        <taxon>Eukaryota</taxon>
        <taxon>Fungi</taxon>
        <taxon>Dikarya</taxon>
        <taxon>Ascomycota</taxon>
        <taxon>Pezizomycotina</taxon>
        <taxon>Eurotiomycetes</taxon>
        <taxon>Eurotiomycetidae</taxon>
        <taxon>Eurotiales</taxon>
        <taxon>Aspergillaceae</taxon>
        <taxon>Penicillium</taxon>
    </lineage>
</organism>
<name>A0A9W4NCL2_9EURO</name>
<evidence type="ECO:0000313" key="2">
    <source>
        <dbReference type="Proteomes" id="UP001152649"/>
    </source>
</evidence>
<reference evidence="1" key="1">
    <citation type="submission" date="2021-07" db="EMBL/GenBank/DDBJ databases">
        <authorList>
            <person name="Branca A.L. A."/>
        </authorList>
    </citation>
    <scope>NUCLEOTIDE SEQUENCE</scope>
</reference>
<evidence type="ECO:0000313" key="1">
    <source>
        <dbReference type="EMBL" id="CAG8360107.1"/>
    </source>
</evidence>
<dbReference type="OrthoDB" id="68483at2759"/>